<organism evidence="2 3">
    <name type="scientific">Mucilaginibacter xinganensis</name>
    <dbReference type="NCBI Taxonomy" id="1234841"/>
    <lineage>
        <taxon>Bacteria</taxon>
        <taxon>Pseudomonadati</taxon>
        <taxon>Bacteroidota</taxon>
        <taxon>Sphingobacteriia</taxon>
        <taxon>Sphingobacteriales</taxon>
        <taxon>Sphingobacteriaceae</taxon>
        <taxon>Mucilaginibacter</taxon>
    </lineage>
</organism>
<evidence type="ECO:0000259" key="1">
    <source>
        <dbReference type="Pfam" id="PF00535"/>
    </source>
</evidence>
<dbReference type="EMBL" id="CP022743">
    <property type="protein sequence ID" value="ASU36803.1"/>
    <property type="molecule type" value="Genomic_DNA"/>
</dbReference>
<reference evidence="2 3" key="1">
    <citation type="submission" date="2017-08" db="EMBL/GenBank/DDBJ databases">
        <title>Complete genome sequence of Mucilaginibacter sp. strain BJC16-A31.</title>
        <authorList>
            <consortium name="Henan University of Science and Technology"/>
            <person name="You X."/>
        </authorList>
    </citation>
    <scope>NUCLEOTIDE SEQUENCE [LARGE SCALE GENOMIC DNA]</scope>
    <source>
        <strain evidence="2 3">BJC16-A31</strain>
    </source>
</reference>
<dbReference type="KEGG" id="muc:MuYL_4920"/>
<dbReference type="CDD" id="cd00761">
    <property type="entry name" value="Glyco_tranf_GTA_type"/>
    <property type="match status" value="1"/>
</dbReference>
<dbReference type="Pfam" id="PF00535">
    <property type="entry name" value="Glycos_transf_2"/>
    <property type="match status" value="1"/>
</dbReference>
<feature type="domain" description="Glycosyltransferase 2-like" evidence="1">
    <location>
        <begin position="7"/>
        <end position="119"/>
    </location>
</feature>
<dbReference type="GO" id="GO:0016758">
    <property type="term" value="F:hexosyltransferase activity"/>
    <property type="evidence" value="ECO:0007669"/>
    <property type="project" value="UniProtKB-ARBA"/>
</dbReference>
<dbReference type="InterPro" id="IPR029044">
    <property type="entry name" value="Nucleotide-diphossugar_trans"/>
</dbReference>
<dbReference type="AlphaFoldDB" id="A0A223P3V7"/>
<dbReference type="Gene3D" id="3.90.550.10">
    <property type="entry name" value="Spore Coat Polysaccharide Biosynthesis Protein SpsA, Chain A"/>
    <property type="match status" value="1"/>
</dbReference>
<dbReference type="Proteomes" id="UP000215002">
    <property type="component" value="Chromosome"/>
</dbReference>
<proteinExistence type="predicted"/>
<gene>
    <name evidence="2" type="ORF">MuYL_4920</name>
</gene>
<keyword evidence="3" id="KW-1185">Reference proteome</keyword>
<dbReference type="PANTHER" id="PTHR22916:SF3">
    <property type="entry name" value="UDP-GLCNAC:BETAGAL BETA-1,3-N-ACETYLGLUCOSAMINYLTRANSFERASE-LIKE PROTEIN 1"/>
    <property type="match status" value="1"/>
</dbReference>
<dbReference type="InterPro" id="IPR001173">
    <property type="entry name" value="Glyco_trans_2-like"/>
</dbReference>
<accession>A0A223P3V7</accession>
<evidence type="ECO:0000313" key="2">
    <source>
        <dbReference type="EMBL" id="ASU36803.1"/>
    </source>
</evidence>
<dbReference type="PANTHER" id="PTHR22916">
    <property type="entry name" value="GLYCOSYLTRANSFERASE"/>
    <property type="match status" value="1"/>
</dbReference>
<dbReference type="OrthoDB" id="6638511at2"/>
<dbReference type="SUPFAM" id="SSF53448">
    <property type="entry name" value="Nucleotide-diphospho-sugar transferases"/>
    <property type="match status" value="1"/>
</dbReference>
<name>A0A223P3V7_9SPHI</name>
<dbReference type="RefSeq" id="WP_094572769.1">
    <property type="nucleotide sequence ID" value="NZ_CP022743.1"/>
</dbReference>
<evidence type="ECO:0000313" key="3">
    <source>
        <dbReference type="Proteomes" id="UP000215002"/>
    </source>
</evidence>
<sequence>MNNGLISVIMPAFNAGKYIEETIGSVVAQTYKNWELIVVDDGSTDNTAEIVKLYTNEDSRIQYIFQENGRQGKARNTGIKNSKGPYIAFLDADDIWMPDKLTIQIKELSSANNIDLLFSQGYFINNDEVKDYNVLVKDWWDINDLECFLNYNQIPILSVLMKRAPLIAEHCFIEELSVQNMEDYHLWLKLLISNCKFRSIPDRLFYYRIHPEQSTVKNADMDMQIFYTYQDIYYRYPELVVQKAIVNKLKWYLFKDGFYAISLKMISQYFNRAGHFLVSFLIKNILKSSNSVSKKIVFHLIESYK</sequence>
<protein>
    <submittedName>
        <fullName evidence="2">Teichuronic acid biosynthesis glycosyltransferase TuaG</fullName>
    </submittedName>
</protein>
<keyword evidence="2" id="KW-0808">Transferase</keyword>